<sequence length="52" mass="5667">MLCYIAFSGSLSLSSYSTSYSTSYTSSPVYFLLSKEIKSSALYFSVTCLALP</sequence>
<gene>
    <name evidence="1" type="ORF">APZ42_018654</name>
</gene>
<accession>A0A164YPB7</accession>
<dbReference type="EMBL" id="LRGB01000868">
    <property type="protein sequence ID" value="KZS15458.1"/>
    <property type="molecule type" value="Genomic_DNA"/>
</dbReference>
<comment type="caution">
    <text evidence="1">The sequence shown here is derived from an EMBL/GenBank/DDBJ whole genome shotgun (WGS) entry which is preliminary data.</text>
</comment>
<reference evidence="1 2" key="1">
    <citation type="submission" date="2016-03" db="EMBL/GenBank/DDBJ databases">
        <title>EvidentialGene: Evidence-directed Construction of Genes on Genomes.</title>
        <authorList>
            <person name="Gilbert D.G."/>
            <person name="Choi J.-H."/>
            <person name="Mockaitis K."/>
            <person name="Colbourne J."/>
            <person name="Pfrender M."/>
        </authorList>
    </citation>
    <scope>NUCLEOTIDE SEQUENCE [LARGE SCALE GENOMIC DNA]</scope>
    <source>
        <strain evidence="1 2">Xinb3</strain>
        <tissue evidence="1">Complete organism</tissue>
    </source>
</reference>
<dbReference type="Proteomes" id="UP000076858">
    <property type="component" value="Unassembled WGS sequence"/>
</dbReference>
<organism evidence="1 2">
    <name type="scientific">Daphnia magna</name>
    <dbReference type="NCBI Taxonomy" id="35525"/>
    <lineage>
        <taxon>Eukaryota</taxon>
        <taxon>Metazoa</taxon>
        <taxon>Ecdysozoa</taxon>
        <taxon>Arthropoda</taxon>
        <taxon>Crustacea</taxon>
        <taxon>Branchiopoda</taxon>
        <taxon>Diplostraca</taxon>
        <taxon>Cladocera</taxon>
        <taxon>Anomopoda</taxon>
        <taxon>Daphniidae</taxon>
        <taxon>Daphnia</taxon>
    </lineage>
</organism>
<evidence type="ECO:0000313" key="1">
    <source>
        <dbReference type="EMBL" id="KZS15458.1"/>
    </source>
</evidence>
<evidence type="ECO:0000313" key="2">
    <source>
        <dbReference type="Proteomes" id="UP000076858"/>
    </source>
</evidence>
<protein>
    <submittedName>
        <fullName evidence="1">Uncharacterized protein</fullName>
    </submittedName>
</protein>
<proteinExistence type="predicted"/>
<name>A0A164YPB7_9CRUS</name>
<dbReference type="AlphaFoldDB" id="A0A164YPB7"/>
<keyword evidence="2" id="KW-1185">Reference proteome</keyword>